<gene>
    <name evidence="2" type="ORF">ACFQGB_20850</name>
</gene>
<dbReference type="AlphaFoldDB" id="A0ABD5VLP2"/>
<keyword evidence="3" id="KW-1185">Reference proteome</keyword>
<keyword evidence="1" id="KW-1133">Transmembrane helix</keyword>
<proteinExistence type="predicted"/>
<accession>A0ABD5VLP2</accession>
<keyword evidence="1" id="KW-0472">Membrane</keyword>
<comment type="caution">
    <text evidence="2">The sequence shown here is derived from an EMBL/GenBank/DDBJ whole genome shotgun (WGS) entry which is preliminary data.</text>
</comment>
<evidence type="ECO:0000256" key="1">
    <source>
        <dbReference type="SAM" id="Phobius"/>
    </source>
</evidence>
<dbReference type="Proteomes" id="UP001596395">
    <property type="component" value="Unassembled WGS sequence"/>
</dbReference>
<organism evidence="2 3">
    <name type="scientific">Halorubellus litoreus</name>
    <dbReference type="NCBI Taxonomy" id="755308"/>
    <lineage>
        <taxon>Archaea</taxon>
        <taxon>Methanobacteriati</taxon>
        <taxon>Methanobacteriota</taxon>
        <taxon>Stenosarchaea group</taxon>
        <taxon>Halobacteria</taxon>
        <taxon>Halobacteriales</taxon>
        <taxon>Halorubellaceae</taxon>
        <taxon>Halorubellus</taxon>
    </lineage>
</organism>
<protein>
    <submittedName>
        <fullName evidence="2">Uncharacterized protein</fullName>
    </submittedName>
</protein>
<keyword evidence="1" id="KW-0812">Transmembrane</keyword>
<sequence length="130" mass="13005">MARYLMGGSSYELGLATTTVASAVAVASAAYLLFTDVTTVDGTAATALEAGNVVLLSLAVLPVLVSLLCLGSAYTGTELPLWIGSGVVLVVGMVGVAVGPQLLVVGVLLLLSAFFVSRSGDDTADPSRSV</sequence>
<reference evidence="2 3" key="1">
    <citation type="journal article" date="2019" name="Int. J. Syst. Evol. Microbiol.">
        <title>The Global Catalogue of Microorganisms (GCM) 10K type strain sequencing project: providing services to taxonomists for standard genome sequencing and annotation.</title>
        <authorList>
            <consortium name="The Broad Institute Genomics Platform"/>
            <consortium name="The Broad Institute Genome Sequencing Center for Infectious Disease"/>
            <person name="Wu L."/>
            <person name="Ma J."/>
        </authorList>
    </citation>
    <scope>NUCLEOTIDE SEQUENCE [LARGE SCALE GENOMIC DNA]</scope>
    <source>
        <strain evidence="2 3">GX26</strain>
    </source>
</reference>
<evidence type="ECO:0000313" key="2">
    <source>
        <dbReference type="EMBL" id="MFC6955318.1"/>
    </source>
</evidence>
<name>A0ABD5VLP2_9EURY</name>
<evidence type="ECO:0000313" key="3">
    <source>
        <dbReference type="Proteomes" id="UP001596395"/>
    </source>
</evidence>
<feature type="transmembrane region" description="Helical" evidence="1">
    <location>
        <begin position="87"/>
        <end position="116"/>
    </location>
</feature>
<feature type="transmembrane region" description="Helical" evidence="1">
    <location>
        <begin position="53"/>
        <end position="75"/>
    </location>
</feature>
<dbReference type="EMBL" id="JBHSXN010000005">
    <property type="protein sequence ID" value="MFC6955318.1"/>
    <property type="molecule type" value="Genomic_DNA"/>
</dbReference>